<accession>A0ABT8EKZ5</accession>
<dbReference type="Proteomes" id="UP001168613">
    <property type="component" value="Unassembled WGS sequence"/>
</dbReference>
<protein>
    <submittedName>
        <fullName evidence="2">Uncharacterized protein</fullName>
    </submittedName>
</protein>
<evidence type="ECO:0000313" key="2">
    <source>
        <dbReference type="EMBL" id="MDN4121966.1"/>
    </source>
</evidence>
<comment type="caution">
    <text evidence="2">The sequence shown here is derived from an EMBL/GenBank/DDBJ whole genome shotgun (WGS) entry which is preliminary data.</text>
</comment>
<sequence length="233" mass="26978">MKNRFLERSRQQARHYHSTQAGGSWPNGVCIYHVYDDEQRNELSWWDDVGFIHSRMRVKVAWQHPRNLYQAYIDTAAYTACAHLNLEPTDWFSQPGKTLYKKVGLGRKKRYATEMLFTEAQEAWLQALAAAKEELRFSAQYTICPSIRIRQLPWCKAVELVAPLEVRSQTEAHQLINVVRALLKQETTLYELFPGCHYTQANWLAEQGSHATTSESQFHTPISVPTHLTGEQN</sequence>
<dbReference type="RefSeq" id="WP_266123027.1">
    <property type="nucleotide sequence ID" value="NZ_JAJHNU010000003.1"/>
</dbReference>
<evidence type="ECO:0000256" key="1">
    <source>
        <dbReference type="SAM" id="MobiDB-lite"/>
    </source>
</evidence>
<keyword evidence="3" id="KW-1185">Reference proteome</keyword>
<name>A0ABT8EKZ5_9BURK</name>
<gene>
    <name evidence="2" type="ORF">LMS43_11775</name>
</gene>
<dbReference type="EMBL" id="JAJHNU010000003">
    <property type="protein sequence ID" value="MDN4121966.1"/>
    <property type="molecule type" value="Genomic_DNA"/>
</dbReference>
<proteinExistence type="predicted"/>
<reference evidence="2" key="1">
    <citation type="submission" date="2021-11" db="EMBL/GenBank/DDBJ databases">
        <title>Draft genome sequence of Alcaligenes endophyticus type strain CCUG 75668T.</title>
        <authorList>
            <person name="Salva-Serra F."/>
            <person name="Duran R.E."/>
            <person name="Seeger M."/>
            <person name="Moore E.R.B."/>
            <person name="Jaen-Luchoro D."/>
        </authorList>
    </citation>
    <scope>NUCLEOTIDE SEQUENCE</scope>
    <source>
        <strain evidence="2">CCUG 75668</strain>
    </source>
</reference>
<feature type="region of interest" description="Disordered" evidence="1">
    <location>
        <begin position="214"/>
        <end position="233"/>
    </location>
</feature>
<evidence type="ECO:0000313" key="3">
    <source>
        <dbReference type="Proteomes" id="UP001168613"/>
    </source>
</evidence>
<organism evidence="2 3">
    <name type="scientific">Alcaligenes endophyticus</name>
    <dbReference type="NCBI Taxonomy" id="1929088"/>
    <lineage>
        <taxon>Bacteria</taxon>
        <taxon>Pseudomonadati</taxon>
        <taxon>Pseudomonadota</taxon>
        <taxon>Betaproteobacteria</taxon>
        <taxon>Burkholderiales</taxon>
        <taxon>Alcaligenaceae</taxon>
        <taxon>Alcaligenes</taxon>
    </lineage>
</organism>